<organism evidence="1 2">
    <name type="scientific">Ensifer canadensis</name>
    <dbReference type="NCBI Taxonomy" id="555315"/>
    <lineage>
        <taxon>Bacteria</taxon>
        <taxon>Pseudomonadati</taxon>
        <taxon>Pseudomonadota</taxon>
        <taxon>Alphaproteobacteria</taxon>
        <taxon>Hyphomicrobiales</taxon>
        <taxon>Rhizobiaceae</taxon>
        <taxon>Sinorhizobium/Ensifer group</taxon>
        <taxon>Ensifer</taxon>
    </lineage>
</organism>
<evidence type="ECO:0000313" key="2">
    <source>
        <dbReference type="Proteomes" id="UP000744980"/>
    </source>
</evidence>
<keyword evidence="2" id="KW-1185">Reference proteome</keyword>
<dbReference type="EMBL" id="WXFA01000011">
    <property type="protein sequence ID" value="MBM3092867.1"/>
    <property type="molecule type" value="Genomic_DNA"/>
</dbReference>
<accession>A0AAW4FL24</accession>
<comment type="caution">
    <text evidence="1">The sequence shown here is derived from an EMBL/GenBank/DDBJ whole genome shotgun (WGS) entry which is preliminary data.</text>
</comment>
<sequence length="91" mass="9678">MVLIAPDGGRPQERSADAAALLASIRCAVSSETTFDTGGLCFRLLGDVVIIEGVLRERDASDTIRRIAEEIAGAERVIVRIGCPLDLPEAK</sequence>
<evidence type="ECO:0000313" key="1">
    <source>
        <dbReference type="EMBL" id="MBM3092867.1"/>
    </source>
</evidence>
<name>A0AAW4FL24_9HYPH</name>
<protein>
    <recommendedName>
        <fullName evidence="3">BON domain-containing protein</fullName>
    </recommendedName>
</protein>
<evidence type="ECO:0008006" key="3">
    <source>
        <dbReference type="Google" id="ProtNLM"/>
    </source>
</evidence>
<dbReference type="AlphaFoldDB" id="A0AAW4FL24"/>
<reference evidence="1 2" key="1">
    <citation type="submission" date="2020-01" db="EMBL/GenBank/DDBJ databases">
        <title>Draft genome assembly of Ensifer adhaerens T173.</title>
        <authorList>
            <person name="Craig J.E."/>
            <person name="Stinchcombe J.R."/>
        </authorList>
    </citation>
    <scope>NUCLEOTIDE SEQUENCE [LARGE SCALE GENOMIC DNA]</scope>
    <source>
        <strain evidence="1 2">T173</strain>
    </source>
</reference>
<gene>
    <name evidence="1" type="ORF">GFB56_18960</name>
</gene>
<dbReference type="Proteomes" id="UP000744980">
    <property type="component" value="Unassembled WGS sequence"/>
</dbReference>
<proteinExistence type="predicted"/>
<dbReference type="RefSeq" id="WP_057221689.1">
    <property type="nucleotide sequence ID" value="NZ_CP083373.1"/>
</dbReference>